<dbReference type="Pfam" id="PF00886">
    <property type="entry name" value="Ribosomal_S16"/>
    <property type="match status" value="1"/>
</dbReference>
<dbReference type="PROSITE" id="PS00732">
    <property type="entry name" value="RIBOSOMAL_S16"/>
    <property type="match status" value="1"/>
</dbReference>
<dbReference type="PANTHER" id="PTHR12919">
    <property type="entry name" value="30S RIBOSOMAL PROTEIN S16"/>
    <property type="match status" value="1"/>
</dbReference>
<name>A0A4D6YAW4_BUCMH</name>
<keyword evidence="2 3" id="KW-0687">Ribonucleoprotein</keyword>
<accession>A0A4D6YAW4</accession>
<organism evidence="4 5">
    <name type="scientific">Buchnera aphidicola subsp. Melaphis rhois</name>
    <dbReference type="NCBI Taxonomy" id="118103"/>
    <lineage>
        <taxon>Bacteria</taxon>
        <taxon>Pseudomonadati</taxon>
        <taxon>Pseudomonadota</taxon>
        <taxon>Gammaproteobacteria</taxon>
        <taxon>Enterobacterales</taxon>
        <taxon>Erwiniaceae</taxon>
        <taxon>Buchnera</taxon>
    </lineage>
</organism>
<dbReference type="GO" id="GO:0005737">
    <property type="term" value="C:cytoplasm"/>
    <property type="evidence" value="ECO:0007669"/>
    <property type="project" value="UniProtKB-ARBA"/>
</dbReference>
<gene>
    <name evidence="3" type="primary">rpsP</name>
    <name evidence="4" type="ORF">D9V73_01825</name>
</gene>
<dbReference type="EMBL" id="CP033004">
    <property type="protein sequence ID" value="QCI23571.1"/>
    <property type="molecule type" value="Genomic_DNA"/>
</dbReference>
<proteinExistence type="inferred from homology"/>
<dbReference type="OrthoDB" id="9807878at2"/>
<dbReference type="HAMAP" id="MF_00385">
    <property type="entry name" value="Ribosomal_bS16"/>
    <property type="match status" value="1"/>
</dbReference>
<dbReference type="InterPro" id="IPR020592">
    <property type="entry name" value="Ribosomal_bS16_CS"/>
</dbReference>
<comment type="similarity">
    <text evidence="3">Belongs to the bacterial ribosomal protein bS16 family.</text>
</comment>
<evidence type="ECO:0000313" key="4">
    <source>
        <dbReference type="EMBL" id="QCI23571.1"/>
    </source>
</evidence>
<dbReference type="Gene3D" id="3.30.1320.10">
    <property type="match status" value="1"/>
</dbReference>
<dbReference type="GO" id="GO:0003735">
    <property type="term" value="F:structural constituent of ribosome"/>
    <property type="evidence" value="ECO:0007669"/>
    <property type="project" value="InterPro"/>
</dbReference>
<evidence type="ECO:0000313" key="5">
    <source>
        <dbReference type="Proteomes" id="UP000298566"/>
    </source>
</evidence>
<sequence length="88" mass="10499">MIKIRLTRIGAKKCPFYQIIIADSRCPRNGKFIEKLGFFNPISPQNCSNIYINFNRLEYWTKNGAKISNRVKYLIKKVIREDTPRRKY</sequence>
<evidence type="ECO:0000256" key="1">
    <source>
        <dbReference type="ARBA" id="ARBA00022980"/>
    </source>
</evidence>
<evidence type="ECO:0000256" key="2">
    <source>
        <dbReference type="ARBA" id="ARBA00023274"/>
    </source>
</evidence>
<keyword evidence="1 3" id="KW-0689">Ribosomal protein</keyword>
<dbReference type="SUPFAM" id="SSF54565">
    <property type="entry name" value="Ribosomal protein S16"/>
    <property type="match status" value="1"/>
</dbReference>
<dbReference type="GO" id="GO:0015935">
    <property type="term" value="C:small ribosomal subunit"/>
    <property type="evidence" value="ECO:0007669"/>
    <property type="project" value="TreeGrafter"/>
</dbReference>
<dbReference type="GO" id="GO:0006412">
    <property type="term" value="P:translation"/>
    <property type="evidence" value="ECO:0007669"/>
    <property type="project" value="UniProtKB-UniRule"/>
</dbReference>
<evidence type="ECO:0000256" key="3">
    <source>
        <dbReference type="HAMAP-Rule" id="MF_00385"/>
    </source>
</evidence>
<dbReference type="RefSeq" id="WP_158336777.1">
    <property type="nucleotide sequence ID" value="NZ_CP033004.1"/>
</dbReference>
<protein>
    <recommendedName>
        <fullName evidence="3">Small ribosomal subunit protein bS16</fullName>
    </recommendedName>
</protein>
<dbReference type="PANTHER" id="PTHR12919:SF20">
    <property type="entry name" value="SMALL RIBOSOMAL SUBUNIT PROTEIN BS16M"/>
    <property type="match status" value="1"/>
</dbReference>
<dbReference type="AlphaFoldDB" id="A0A4D6YAW4"/>
<dbReference type="Proteomes" id="UP000298566">
    <property type="component" value="Chromosome"/>
</dbReference>
<dbReference type="InterPro" id="IPR000307">
    <property type="entry name" value="Ribosomal_bS16"/>
</dbReference>
<dbReference type="NCBIfam" id="TIGR00002">
    <property type="entry name" value="S16"/>
    <property type="match status" value="1"/>
</dbReference>
<dbReference type="InterPro" id="IPR023803">
    <property type="entry name" value="Ribosomal_bS16_dom_sf"/>
</dbReference>
<reference evidence="4 5" key="1">
    <citation type="submission" date="2018-10" db="EMBL/GenBank/DDBJ databases">
        <title>Comparative functional genomics of the obligate endosymbiont Buchnera aphidicola.</title>
        <authorList>
            <person name="Chong R.A."/>
        </authorList>
    </citation>
    <scope>NUCLEOTIDE SEQUENCE [LARGE SCALE GENOMIC DNA]</scope>
    <source>
        <strain evidence="4 5">Mrh</strain>
    </source>
</reference>